<dbReference type="Proteomes" id="UP000053676">
    <property type="component" value="Unassembled WGS sequence"/>
</dbReference>
<keyword evidence="2" id="KW-1185">Reference proteome</keyword>
<sequence length="193" mass="22417">MVSEAPFVVEAAEILRSYDETTKCEEDLDGEILDKEIEVLRLQLQSAKLRNNEIRNVNVRLNNIARQTERPNRKCFSTDENTNMAVNIDSFKQLTTRICLQKPSSPRWTESPGGLYDTEIDHIIVSKRFGLTDVAVVPKFFAGSDHRRLRGRLSFIRTIIDWDLFASLVEFWEDTAMDNIDDEYDRLVEHLHN</sequence>
<protein>
    <submittedName>
        <fullName evidence="1">Uncharacterized protein</fullName>
    </submittedName>
</protein>
<dbReference type="EMBL" id="KI660246">
    <property type="protein sequence ID" value="ETN76141.1"/>
    <property type="molecule type" value="Genomic_DNA"/>
</dbReference>
<reference evidence="2" key="1">
    <citation type="journal article" date="2014" name="Nat. Genet.">
        <title>Genome of the human hookworm Necator americanus.</title>
        <authorList>
            <person name="Tang Y.T."/>
            <person name="Gao X."/>
            <person name="Rosa B.A."/>
            <person name="Abubucker S."/>
            <person name="Hallsworth-Pepin K."/>
            <person name="Martin J."/>
            <person name="Tyagi R."/>
            <person name="Heizer E."/>
            <person name="Zhang X."/>
            <person name="Bhonagiri-Palsikar V."/>
            <person name="Minx P."/>
            <person name="Warren W.C."/>
            <person name="Wang Q."/>
            <person name="Zhan B."/>
            <person name="Hotez P.J."/>
            <person name="Sternberg P.W."/>
            <person name="Dougall A."/>
            <person name="Gaze S.T."/>
            <person name="Mulvenna J."/>
            <person name="Sotillo J."/>
            <person name="Ranganathan S."/>
            <person name="Rabelo E.M."/>
            <person name="Wilson R.K."/>
            <person name="Felgner P.L."/>
            <person name="Bethony J."/>
            <person name="Hawdon J.M."/>
            <person name="Gasser R.B."/>
            <person name="Loukas A."/>
            <person name="Mitreva M."/>
        </authorList>
    </citation>
    <scope>NUCLEOTIDE SEQUENCE [LARGE SCALE GENOMIC DNA]</scope>
</reference>
<dbReference type="KEGG" id="nai:NECAME_11878"/>
<name>W2T4H6_NECAM</name>
<accession>W2T4H6</accession>
<evidence type="ECO:0000313" key="2">
    <source>
        <dbReference type="Proteomes" id="UP000053676"/>
    </source>
</evidence>
<dbReference type="OrthoDB" id="5862131at2759"/>
<proteinExistence type="predicted"/>
<dbReference type="AlphaFoldDB" id="W2T4H6"/>
<organism evidence="1 2">
    <name type="scientific">Necator americanus</name>
    <name type="common">Human hookworm</name>
    <dbReference type="NCBI Taxonomy" id="51031"/>
    <lineage>
        <taxon>Eukaryota</taxon>
        <taxon>Metazoa</taxon>
        <taxon>Ecdysozoa</taxon>
        <taxon>Nematoda</taxon>
        <taxon>Chromadorea</taxon>
        <taxon>Rhabditida</taxon>
        <taxon>Rhabditina</taxon>
        <taxon>Rhabditomorpha</taxon>
        <taxon>Strongyloidea</taxon>
        <taxon>Ancylostomatidae</taxon>
        <taxon>Bunostominae</taxon>
        <taxon>Necator</taxon>
    </lineage>
</organism>
<gene>
    <name evidence="1" type="ORF">NECAME_11878</name>
</gene>
<evidence type="ECO:0000313" key="1">
    <source>
        <dbReference type="EMBL" id="ETN76141.1"/>
    </source>
</evidence>